<keyword evidence="3" id="KW-1185">Reference proteome</keyword>
<reference evidence="2 3" key="1">
    <citation type="submission" date="2021-06" db="EMBL/GenBank/DDBJ databases">
        <title>Faecalicatena sp. nov. isolated from porcine feces.</title>
        <authorList>
            <person name="Oh B.S."/>
            <person name="Lee J.H."/>
        </authorList>
    </citation>
    <scope>NUCLEOTIDE SEQUENCE [LARGE SCALE GENOMIC DNA]</scope>
    <source>
        <strain evidence="2 3">AGMB00832</strain>
    </source>
</reference>
<dbReference type="InterPro" id="IPR017342">
    <property type="entry name" value="S-AdoMet-dep_Met_synth_prd"/>
</dbReference>
<feature type="domain" description="AdoMet activation" evidence="1">
    <location>
        <begin position="137"/>
        <end position="192"/>
    </location>
</feature>
<protein>
    <submittedName>
        <fullName evidence="2">Vitamin B12 dependent methionine synthase activation subunit</fullName>
    </submittedName>
</protein>
<name>A0ABS6D2D8_9FIRM</name>
<accession>A0ABS6D2D8</accession>
<dbReference type="EMBL" id="JABACJ020000005">
    <property type="protein sequence ID" value="MBU3875765.1"/>
    <property type="molecule type" value="Genomic_DNA"/>
</dbReference>
<dbReference type="InterPro" id="IPR004223">
    <property type="entry name" value="VitB12-dep_Met_synth_activ_dom"/>
</dbReference>
<proteinExistence type="predicted"/>
<evidence type="ECO:0000313" key="3">
    <source>
        <dbReference type="Proteomes" id="UP000723714"/>
    </source>
</evidence>
<gene>
    <name evidence="2" type="ORF">HGO97_008065</name>
</gene>
<sequence>MDQMTKEAIRYLGYGKHAVDEKTLALISDSFRNLEDAADKRSIYRIFDFQQIADDRLKIGETEVQSKSLGRNLRGCSGIVLFGATLGTAVDRLITRTSLTDMAAAVVLQACAAAVLEEYCDECQAEIGRILGQEGLYLRPRFSPGYGDFDICFQEPLMRMLDCAKTIGLTMTDSYMMTPTKSVTAVIGASKTKENCHTKGCEVCDKKDCIYRRNVPVT</sequence>
<organism evidence="2 3">
    <name type="scientific">Faecalicatena faecalis</name>
    <dbReference type="NCBI Taxonomy" id="2726362"/>
    <lineage>
        <taxon>Bacteria</taxon>
        <taxon>Bacillati</taxon>
        <taxon>Bacillota</taxon>
        <taxon>Clostridia</taxon>
        <taxon>Lachnospirales</taxon>
        <taxon>Lachnospiraceae</taxon>
        <taxon>Faecalicatena</taxon>
    </lineage>
</organism>
<evidence type="ECO:0000313" key="2">
    <source>
        <dbReference type="EMBL" id="MBU3875765.1"/>
    </source>
</evidence>
<dbReference type="Pfam" id="PF02965">
    <property type="entry name" value="Met_synt_B12"/>
    <property type="match status" value="1"/>
</dbReference>
<dbReference type="RefSeq" id="WP_216240794.1">
    <property type="nucleotide sequence ID" value="NZ_JABACJ020000005.1"/>
</dbReference>
<evidence type="ECO:0000259" key="1">
    <source>
        <dbReference type="Pfam" id="PF02965"/>
    </source>
</evidence>
<comment type="caution">
    <text evidence="2">The sequence shown here is derived from an EMBL/GenBank/DDBJ whole genome shotgun (WGS) entry which is preliminary data.</text>
</comment>
<dbReference type="PIRSF" id="PIRSF037984">
    <property type="entry name" value="Met_synth_TM0269_prd"/>
    <property type="match status" value="1"/>
</dbReference>
<dbReference type="Proteomes" id="UP000723714">
    <property type="component" value="Unassembled WGS sequence"/>
</dbReference>